<feature type="domain" description="N-acetyltransferase" evidence="3">
    <location>
        <begin position="13"/>
        <end position="161"/>
    </location>
</feature>
<evidence type="ECO:0000313" key="5">
    <source>
        <dbReference type="Proteomes" id="UP000301751"/>
    </source>
</evidence>
<dbReference type="InterPro" id="IPR000182">
    <property type="entry name" value="GNAT_dom"/>
</dbReference>
<evidence type="ECO:0000313" key="4">
    <source>
        <dbReference type="EMBL" id="GCL65032.1"/>
    </source>
</evidence>
<dbReference type="InterPro" id="IPR051016">
    <property type="entry name" value="Diverse_Substrate_AcTransf"/>
</dbReference>
<evidence type="ECO:0000256" key="1">
    <source>
        <dbReference type="ARBA" id="ARBA00022679"/>
    </source>
</evidence>
<dbReference type="OrthoDB" id="9805924at2"/>
<sequence>MSTGNPATSLRLGPLRPIDRADWEPLARGYKTFYETVVDDAGYDAAWQRLMAGGDMVGLGVWLPGAGPGQPERLVGIAHALFHASTWADTQCYLQDLFTADDVRGQGVAGALIGHLANLAQARGADRLHWLTHHTNARARRLYDRVAVHKGFIRYDHPMPP</sequence>
<dbReference type="EMBL" id="BJCL01000013">
    <property type="protein sequence ID" value="GCL65032.1"/>
    <property type="molecule type" value="Genomic_DNA"/>
</dbReference>
<name>A0A480AXR4_9BURK</name>
<gene>
    <name evidence="4" type="ORF">AQPW35_41130</name>
</gene>
<organism evidence="4 5">
    <name type="scientific">Pseudaquabacterium pictum</name>
    <dbReference type="NCBI Taxonomy" id="2315236"/>
    <lineage>
        <taxon>Bacteria</taxon>
        <taxon>Pseudomonadati</taxon>
        <taxon>Pseudomonadota</taxon>
        <taxon>Betaproteobacteria</taxon>
        <taxon>Burkholderiales</taxon>
        <taxon>Sphaerotilaceae</taxon>
        <taxon>Pseudaquabacterium</taxon>
    </lineage>
</organism>
<evidence type="ECO:0000259" key="3">
    <source>
        <dbReference type="PROSITE" id="PS51186"/>
    </source>
</evidence>
<reference evidence="5" key="1">
    <citation type="submission" date="2019-03" db="EMBL/GenBank/DDBJ databases">
        <title>Aquabacterium pictum sp.nov., the first bacteriochlorophyll a-containing freshwater bacterium in the genus Aquabacterium of the class Betaproteobacteria.</title>
        <authorList>
            <person name="Hirose S."/>
            <person name="Tank M."/>
            <person name="Hara E."/>
            <person name="Tamaki H."/>
            <person name="Takaichi S."/>
            <person name="Haruta S."/>
            <person name="Hanada S."/>
        </authorList>
    </citation>
    <scope>NUCLEOTIDE SEQUENCE [LARGE SCALE GENOMIC DNA]</scope>
    <source>
        <strain evidence="5">W35</strain>
    </source>
</reference>
<dbReference type="Pfam" id="PF00583">
    <property type="entry name" value="Acetyltransf_1"/>
    <property type="match status" value="1"/>
</dbReference>
<accession>A0A480AXR4</accession>
<dbReference type="RefSeq" id="WP_137734752.1">
    <property type="nucleotide sequence ID" value="NZ_BJCL01000013.1"/>
</dbReference>
<dbReference type="PROSITE" id="PS51186">
    <property type="entry name" value="GNAT"/>
    <property type="match status" value="1"/>
</dbReference>
<dbReference type="PANTHER" id="PTHR10545:SF42">
    <property type="entry name" value="ACETYLTRANSFERASE"/>
    <property type="match status" value="1"/>
</dbReference>
<dbReference type="AlphaFoldDB" id="A0A480AXR4"/>
<dbReference type="GO" id="GO:0008080">
    <property type="term" value="F:N-acetyltransferase activity"/>
    <property type="evidence" value="ECO:0007669"/>
    <property type="project" value="TreeGrafter"/>
</dbReference>
<dbReference type="Gene3D" id="3.40.630.30">
    <property type="match status" value="1"/>
</dbReference>
<keyword evidence="5" id="KW-1185">Reference proteome</keyword>
<keyword evidence="2" id="KW-0012">Acyltransferase</keyword>
<dbReference type="CDD" id="cd04301">
    <property type="entry name" value="NAT_SF"/>
    <property type="match status" value="1"/>
</dbReference>
<dbReference type="Proteomes" id="UP000301751">
    <property type="component" value="Unassembled WGS sequence"/>
</dbReference>
<dbReference type="SUPFAM" id="SSF55729">
    <property type="entry name" value="Acyl-CoA N-acyltransferases (Nat)"/>
    <property type="match status" value="1"/>
</dbReference>
<proteinExistence type="predicted"/>
<keyword evidence="1 4" id="KW-0808">Transferase</keyword>
<dbReference type="PANTHER" id="PTHR10545">
    <property type="entry name" value="DIAMINE N-ACETYLTRANSFERASE"/>
    <property type="match status" value="1"/>
</dbReference>
<protein>
    <submittedName>
        <fullName evidence="4">N-acetyltransferase</fullName>
    </submittedName>
</protein>
<evidence type="ECO:0000256" key="2">
    <source>
        <dbReference type="ARBA" id="ARBA00023315"/>
    </source>
</evidence>
<comment type="caution">
    <text evidence="4">The sequence shown here is derived from an EMBL/GenBank/DDBJ whole genome shotgun (WGS) entry which is preliminary data.</text>
</comment>
<dbReference type="InterPro" id="IPR016181">
    <property type="entry name" value="Acyl_CoA_acyltransferase"/>
</dbReference>